<feature type="domain" description="FAD linked oxidase N-terminal" evidence="2">
    <location>
        <begin position="65"/>
        <end position="184"/>
    </location>
</feature>
<dbReference type="PANTHER" id="PTHR32448">
    <property type="entry name" value="OS08G0158400 PROTEIN"/>
    <property type="match status" value="1"/>
</dbReference>
<keyword evidence="1" id="KW-0472">Membrane</keyword>
<dbReference type="GO" id="GO:0050660">
    <property type="term" value="F:flavin adenine dinucleotide binding"/>
    <property type="evidence" value="ECO:0007669"/>
    <property type="project" value="InterPro"/>
</dbReference>
<dbReference type="Proteomes" id="UP000239757">
    <property type="component" value="Unassembled WGS sequence"/>
</dbReference>
<proteinExistence type="predicted"/>
<sequence length="255" mass="28743">MREFHIFLLLLIAFFCCIWTSFTFFDSKLFDFAGEEYIHFFLIVFLLVFLEELNFFLKIYNTPKPLVTVTLSRTSHFQATIYCSRKHGLQIKTQSGGHDYEGLSYVAKVPFVVVDLVNFRSVDVDIENRAARVQVGTILGEIYYRITEKSRTLTFVGGVFHSVGVGDYISGGGFGLLFRKYGTGGNGGGNFGIVLAWKLKLVPVPAISVTAFSVKITYQLLDETNPDFSMFSVNSTQDERKTILASFSIFTVTEK</sequence>
<reference evidence="3 4" key="1">
    <citation type="submission" date="2015-01" db="EMBL/GenBank/DDBJ databases">
        <title>Genome of allotetraploid Gossypium barbadense reveals genomic plasticity and fiber elongation in cotton evolution.</title>
        <authorList>
            <person name="Chen X."/>
            <person name="Liu X."/>
            <person name="Zhao B."/>
            <person name="Zheng H."/>
            <person name="Hu Y."/>
            <person name="Lu G."/>
            <person name="Yang C."/>
            <person name="Chen J."/>
            <person name="Shan C."/>
            <person name="Zhang L."/>
            <person name="Zhou Y."/>
            <person name="Wang L."/>
            <person name="Guo W."/>
            <person name="Bai Y."/>
            <person name="Ruan J."/>
            <person name="Shangguan X."/>
            <person name="Mao Y."/>
            <person name="Jiang J."/>
            <person name="Zhu Y."/>
            <person name="Lei J."/>
            <person name="Kang H."/>
            <person name="Chen S."/>
            <person name="He X."/>
            <person name="Wang R."/>
            <person name="Wang Y."/>
            <person name="Chen J."/>
            <person name="Wang L."/>
            <person name="Yu S."/>
            <person name="Wang B."/>
            <person name="Wei J."/>
            <person name="Song S."/>
            <person name="Lu X."/>
            <person name="Gao Z."/>
            <person name="Gu W."/>
            <person name="Deng X."/>
            <person name="Ma D."/>
            <person name="Wang S."/>
            <person name="Liang W."/>
            <person name="Fang L."/>
            <person name="Cai C."/>
            <person name="Zhu X."/>
            <person name="Zhou B."/>
            <person name="Zhang Y."/>
            <person name="Chen Z."/>
            <person name="Xu S."/>
            <person name="Zhu R."/>
            <person name="Wang S."/>
            <person name="Zhang T."/>
            <person name="Zhao G."/>
        </authorList>
    </citation>
    <scope>NUCLEOTIDE SEQUENCE [LARGE SCALE GENOMIC DNA]</scope>
    <source>
        <strain evidence="4">cv. Xinhai21</strain>
        <tissue evidence="3">Leaf</tissue>
    </source>
</reference>
<dbReference type="SUPFAM" id="SSF56176">
    <property type="entry name" value="FAD-binding/transporter-associated domain-like"/>
    <property type="match status" value="1"/>
</dbReference>
<dbReference type="InterPro" id="IPR036318">
    <property type="entry name" value="FAD-bd_PCMH-like_sf"/>
</dbReference>
<feature type="transmembrane region" description="Helical" evidence="1">
    <location>
        <begin position="37"/>
        <end position="57"/>
    </location>
</feature>
<name>A0A2P5W0N7_GOSBA</name>
<dbReference type="EMBL" id="KZ669748">
    <property type="protein sequence ID" value="PPR84662.1"/>
    <property type="molecule type" value="Genomic_DNA"/>
</dbReference>
<dbReference type="Pfam" id="PF01565">
    <property type="entry name" value="FAD_binding_4"/>
    <property type="match status" value="1"/>
</dbReference>
<gene>
    <name evidence="3" type="ORF">GOBAR_AA36050</name>
</gene>
<dbReference type="Gene3D" id="3.30.43.10">
    <property type="entry name" value="Uridine Diphospho-n-acetylenolpyruvylglucosamine Reductase, domain 2"/>
    <property type="match status" value="1"/>
</dbReference>
<protein>
    <recommendedName>
        <fullName evidence="2">FAD linked oxidase N-terminal domain-containing protein</fullName>
    </recommendedName>
</protein>
<dbReference type="InterPro" id="IPR016167">
    <property type="entry name" value="FAD-bd_PCMH_sub1"/>
</dbReference>
<keyword evidence="1" id="KW-1133">Transmembrane helix</keyword>
<evidence type="ECO:0000313" key="3">
    <source>
        <dbReference type="EMBL" id="PPR84662.1"/>
    </source>
</evidence>
<accession>A0A2P5W0N7</accession>
<organism evidence="3 4">
    <name type="scientific">Gossypium barbadense</name>
    <name type="common">Sea Island cotton</name>
    <name type="synonym">Hibiscus barbadensis</name>
    <dbReference type="NCBI Taxonomy" id="3634"/>
    <lineage>
        <taxon>Eukaryota</taxon>
        <taxon>Viridiplantae</taxon>
        <taxon>Streptophyta</taxon>
        <taxon>Embryophyta</taxon>
        <taxon>Tracheophyta</taxon>
        <taxon>Spermatophyta</taxon>
        <taxon>Magnoliopsida</taxon>
        <taxon>eudicotyledons</taxon>
        <taxon>Gunneridae</taxon>
        <taxon>Pentapetalae</taxon>
        <taxon>rosids</taxon>
        <taxon>malvids</taxon>
        <taxon>Malvales</taxon>
        <taxon>Malvaceae</taxon>
        <taxon>Malvoideae</taxon>
        <taxon>Gossypium</taxon>
    </lineage>
</organism>
<evidence type="ECO:0000313" key="4">
    <source>
        <dbReference type="Proteomes" id="UP000239757"/>
    </source>
</evidence>
<evidence type="ECO:0000259" key="2">
    <source>
        <dbReference type="Pfam" id="PF01565"/>
    </source>
</evidence>
<dbReference type="InterPro" id="IPR016169">
    <property type="entry name" value="FAD-bd_PCMH_sub2"/>
</dbReference>
<evidence type="ECO:0000256" key="1">
    <source>
        <dbReference type="SAM" id="Phobius"/>
    </source>
</evidence>
<dbReference type="OrthoDB" id="407275at2759"/>
<dbReference type="AlphaFoldDB" id="A0A2P5W0N7"/>
<feature type="transmembrane region" description="Helical" evidence="1">
    <location>
        <begin position="7"/>
        <end position="25"/>
    </location>
</feature>
<dbReference type="Gene3D" id="3.40.462.20">
    <property type="match status" value="1"/>
</dbReference>
<dbReference type="InterPro" id="IPR006094">
    <property type="entry name" value="Oxid_FAD_bind_N"/>
</dbReference>
<keyword evidence="1" id="KW-0812">Transmembrane</keyword>
<dbReference type="Gene3D" id="3.30.465.10">
    <property type="match status" value="2"/>
</dbReference>